<dbReference type="SUPFAM" id="SSF54928">
    <property type="entry name" value="RNA-binding domain, RBD"/>
    <property type="match status" value="1"/>
</dbReference>
<reference evidence="20" key="1">
    <citation type="submission" date="2016-06" db="EMBL/GenBank/DDBJ databases">
        <authorList>
            <person name="Cuomo C."/>
            <person name="Litvintseva A."/>
            <person name="Heitman J."/>
            <person name="Chen Y."/>
            <person name="Sun S."/>
            <person name="Springer D."/>
            <person name="Dromer F."/>
            <person name="Young S."/>
            <person name="Zeng Q."/>
            <person name="Chapman S."/>
            <person name="Gujja S."/>
            <person name="Saif S."/>
            <person name="Birren B."/>
        </authorList>
    </citation>
    <scope>NUCLEOTIDE SEQUENCE</scope>
    <source>
        <strain evidence="20">CBS 7841</strain>
    </source>
</reference>
<keyword evidence="8" id="KW-0949">S-adenosyl-L-methionine</keyword>
<dbReference type="GO" id="GO:0005694">
    <property type="term" value="C:chromosome"/>
    <property type="evidence" value="ECO:0007669"/>
    <property type="project" value="UniProtKB-SubCell"/>
</dbReference>
<dbReference type="CDD" id="cd12303">
    <property type="entry name" value="RRM_spSet1p_like"/>
    <property type="match status" value="1"/>
</dbReference>
<comment type="catalytic activity">
    <reaction evidence="12">
        <text>L-lysyl(4)-[histone H3] + 3 S-adenosyl-L-methionine = N(6),N(6),N(6)-trimethyl-L-lysyl(4)-[histone H3] + 3 S-adenosyl-L-homocysteine + 3 H(+)</text>
        <dbReference type="Rhea" id="RHEA:60260"/>
        <dbReference type="Rhea" id="RHEA-COMP:15537"/>
        <dbReference type="Rhea" id="RHEA-COMP:15547"/>
        <dbReference type="ChEBI" id="CHEBI:15378"/>
        <dbReference type="ChEBI" id="CHEBI:29969"/>
        <dbReference type="ChEBI" id="CHEBI:57856"/>
        <dbReference type="ChEBI" id="CHEBI:59789"/>
        <dbReference type="ChEBI" id="CHEBI:61961"/>
        <dbReference type="EC" id="2.1.1.354"/>
    </reaction>
</comment>
<feature type="compositionally biased region" description="Basic and acidic residues" evidence="16">
    <location>
        <begin position="243"/>
        <end position="279"/>
    </location>
</feature>
<feature type="compositionally biased region" description="Acidic residues" evidence="16">
    <location>
        <begin position="104"/>
        <end position="114"/>
    </location>
</feature>
<feature type="region of interest" description="Disordered" evidence="16">
    <location>
        <begin position="840"/>
        <end position="931"/>
    </location>
</feature>
<feature type="compositionally biased region" description="Low complexity" evidence="16">
    <location>
        <begin position="1"/>
        <end position="14"/>
    </location>
</feature>
<evidence type="ECO:0000256" key="8">
    <source>
        <dbReference type="ARBA" id="ARBA00022691"/>
    </source>
</evidence>
<dbReference type="SMART" id="SM00317">
    <property type="entry name" value="SET"/>
    <property type="match status" value="1"/>
</dbReference>
<dbReference type="SUPFAM" id="SSF82199">
    <property type="entry name" value="SET domain"/>
    <property type="match status" value="1"/>
</dbReference>
<dbReference type="GO" id="GO:0003723">
    <property type="term" value="F:RNA binding"/>
    <property type="evidence" value="ECO:0007669"/>
    <property type="project" value="UniProtKB-UniRule"/>
</dbReference>
<dbReference type="Proteomes" id="UP000094043">
    <property type="component" value="Chromosome 1"/>
</dbReference>
<evidence type="ECO:0000259" key="19">
    <source>
        <dbReference type="PROSITE" id="PS50868"/>
    </source>
</evidence>
<keyword evidence="7" id="KW-0808">Transferase</keyword>
<feature type="domain" description="SET" evidence="18">
    <location>
        <begin position="1370"/>
        <end position="1487"/>
    </location>
</feature>
<dbReference type="InterPro" id="IPR035979">
    <property type="entry name" value="RBD_domain_sf"/>
</dbReference>
<evidence type="ECO:0000256" key="6">
    <source>
        <dbReference type="ARBA" id="ARBA00022603"/>
    </source>
</evidence>
<dbReference type="RefSeq" id="XP_066065805.1">
    <property type="nucleotide sequence ID" value="XM_066209708.1"/>
</dbReference>
<dbReference type="PROSITE" id="PS50102">
    <property type="entry name" value="RRM"/>
    <property type="match status" value="1"/>
</dbReference>
<keyword evidence="9" id="KW-0156">Chromatin regulator</keyword>
<feature type="domain" description="Post-SET" evidence="19">
    <location>
        <begin position="1496"/>
        <end position="1512"/>
    </location>
</feature>
<evidence type="ECO:0000256" key="11">
    <source>
        <dbReference type="ARBA" id="ARBA00030093"/>
    </source>
</evidence>
<evidence type="ECO:0000256" key="12">
    <source>
        <dbReference type="ARBA" id="ARBA00047571"/>
    </source>
</evidence>
<feature type="compositionally biased region" description="Pro residues" evidence="16">
    <location>
        <begin position="390"/>
        <end position="406"/>
    </location>
</feature>
<dbReference type="GO" id="GO:0032259">
    <property type="term" value="P:methylation"/>
    <property type="evidence" value="ECO:0007669"/>
    <property type="project" value="UniProtKB-KW"/>
</dbReference>
<dbReference type="SMART" id="SM01291">
    <property type="entry name" value="N-SET"/>
    <property type="match status" value="1"/>
</dbReference>
<name>A0AAJ8JMQ8_9TREE</name>
<keyword evidence="21" id="KW-1185">Reference proteome</keyword>
<dbReference type="Gene3D" id="3.30.70.330">
    <property type="match status" value="1"/>
</dbReference>
<evidence type="ECO:0000256" key="1">
    <source>
        <dbReference type="ARBA" id="ARBA00004123"/>
    </source>
</evidence>
<feature type="region of interest" description="Disordered" evidence="16">
    <location>
        <begin position="707"/>
        <end position="768"/>
    </location>
</feature>
<feature type="compositionally biased region" description="Polar residues" evidence="16">
    <location>
        <begin position="744"/>
        <end position="768"/>
    </location>
</feature>
<dbReference type="InterPro" id="IPR046341">
    <property type="entry name" value="SET_dom_sf"/>
</dbReference>
<evidence type="ECO:0000256" key="13">
    <source>
        <dbReference type="ARBA" id="ARBA00047583"/>
    </source>
</evidence>
<dbReference type="Pfam" id="PF00856">
    <property type="entry name" value="SET"/>
    <property type="match status" value="1"/>
</dbReference>
<dbReference type="Pfam" id="PF11767">
    <property type="entry name" value="SET_assoc"/>
    <property type="match status" value="1"/>
</dbReference>
<reference evidence="20" key="2">
    <citation type="journal article" date="2022" name="Elife">
        <title>Obligate sexual reproduction of a homothallic fungus closely related to the Cryptococcus pathogenic species complex.</title>
        <authorList>
            <person name="Passer A.R."/>
            <person name="Clancey S.A."/>
            <person name="Shea T."/>
            <person name="David-Palma M."/>
            <person name="Averette A.F."/>
            <person name="Boekhout T."/>
            <person name="Porcel B.M."/>
            <person name="Nowrousian M."/>
            <person name="Cuomo C.A."/>
            <person name="Sun S."/>
            <person name="Heitman J."/>
            <person name="Coelho M.A."/>
        </authorList>
    </citation>
    <scope>NUCLEOTIDE SEQUENCE</scope>
    <source>
        <strain evidence="20">CBS 7841</strain>
    </source>
</reference>
<evidence type="ECO:0000313" key="21">
    <source>
        <dbReference type="Proteomes" id="UP000094043"/>
    </source>
</evidence>
<feature type="region of interest" description="Disordered" evidence="16">
    <location>
        <begin position="1"/>
        <end position="360"/>
    </location>
</feature>
<comment type="catalytic activity">
    <reaction evidence="13">
        <text>N(6)-methyl-L-lysyl(4)-[histone H3] + S-adenosyl-L-methionine = N(6),N(6)-dimethyl-L-lysyl(4)-[histone H3] + S-adenosyl-L-homocysteine + H(+)</text>
        <dbReference type="Rhea" id="RHEA:60268"/>
        <dbReference type="Rhea" id="RHEA-COMP:15540"/>
        <dbReference type="Rhea" id="RHEA-COMP:15543"/>
        <dbReference type="ChEBI" id="CHEBI:15378"/>
        <dbReference type="ChEBI" id="CHEBI:57856"/>
        <dbReference type="ChEBI" id="CHEBI:59789"/>
        <dbReference type="ChEBI" id="CHEBI:61929"/>
        <dbReference type="ChEBI" id="CHEBI:61976"/>
    </reaction>
</comment>
<feature type="region of interest" description="Disordered" evidence="16">
    <location>
        <begin position="380"/>
        <end position="420"/>
    </location>
</feature>
<dbReference type="PROSITE" id="PS50280">
    <property type="entry name" value="SET"/>
    <property type="match status" value="1"/>
</dbReference>
<dbReference type="InterPro" id="IPR024636">
    <property type="entry name" value="SET_assoc"/>
</dbReference>
<proteinExistence type="predicted"/>
<keyword evidence="6" id="KW-0489">Methyltransferase</keyword>
<feature type="compositionally biased region" description="Low complexity" evidence="16">
    <location>
        <begin position="873"/>
        <end position="893"/>
    </location>
</feature>
<dbReference type="PANTHER" id="PTHR45814:SF2">
    <property type="entry name" value="HISTONE-LYSINE N-METHYLTRANSFERASE SETD1"/>
    <property type="match status" value="1"/>
</dbReference>
<dbReference type="SMART" id="SM00508">
    <property type="entry name" value="PostSET"/>
    <property type="match status" value="1"/>
</dbReference>
<feature type="compositionally biased region" description="Basic and acidic residues" evidence="16">
    <location>
        <begin position="301"/>
        <end position="310"/>
    </location>
</feature>
<reference evidence="20" key="3">
    <citation type="submission" date="2024-01" db="EMBL/GenBank/DDBJ databases">
        <authorList>
            <person name="Coelho M.A."/>
            <person name="David-Palma M."/>
            <person name="Shea T."/>
            <person name="Sun S."/>
            <person name="Cuomo C.A."/>
            <person name="Heitman J."/>
        </authorList>
    </citation>
    <scope>NUCLEOTIDE SEQUENCE</scope>
    <source>
        <strain evidence="20">CBS 7841</strain>
    </source>
</reference>
<evidence type="ECO:0000256" key="14">
    <source>
        <dbReference type="ARBA" id="ARBA00049129"/>
    </source>
</evidence>
<dbReference type="InterPro" id="IPR003616">
    <property type="entry name" value="Post-SET_dom"/>
</dbReference>
<dbReference type="InterPro" id="IPR012677">
    <property type="entry name" value="Nucleotide-bd_a/b_plait_sf"/>
</dbReference>
<dbReference type="InterPro" id="IPR001214">
    <property type="entry name" value="SET_dom"/>
</dbReference>
<comment type="subcellular location">
    <subcellularLocation>
        <location evidence="2">Chromosome</location>
    </subcellularLocation>
    <subcellularLocation>
        <location evidence="1">Nucleus</location>
    </subcellularLocation>
</comment>
<dbReference type="PANTHER" id="PTHR45814">
    <property type="entry name" value="HISTONE-LYSINE N-METHYLTRANSFERASE SETD1"/>
    <property type="match status" value="1"/>
</dbReference>
<evidence type="ECO:0000313" key="20">
    <source>
        <dbReference type="EMBL" id="WVN85104.1"/>
    </source>
</evidence>
<dbReference type="InterPro" id="IPR000504">
    <property type="entry name" value="RRM_dom"/>
</dbReference>
<dbReference type="EMBL" id="CP143784">
    <property type="protein sequence ID" value="WVN85104.1"/>
    <property type="molecule type" value="Genomic_DNA"/>
</dbReference>
<feature type="compositionally biased region" description="Polar residues" evidence="16">
    <location>
        <begin position="282"/>
        <end position="293"/>
    </location>
</feature>
<sequence length="1512" mass="170081">MDPPSGSLSLSSALDKAPFSRSRILGKSDSTRFSQEYPNSNALLQQHHVEKTKISFAIPKSNQLPTATAEKPKPFNLDSKAGPSSNHDSRSSMRRSRGKARDDDFGDPSGEEEGSYSRRSDRGETSRHGRTRHSSIQSNRRVRHDDHRPRQERHRGHDGDQHDYRADRIHDQNRSRGHERYHERHSHDKEKNRVRGSNHGHHDSENDYEHERLEERDREIGGSRDSSRSKHRLEKYRNQSKSRSRERERFVYKRERRDHDPDRSRRERSISHDRQDPYIRQDYSTSLSPSSVQGEKLYIGYDKENNRKWEPDEDKDGGLLDTDSARSKIYIALPTKLQETERKTRPLSPPMAANRSIEGDRLARFEKRRISMDYLSPPYKARSIVDQRPNKPPLPASPPPPLPPSLSPKQGDQLSSPEALSSTSAVSNLYALNPLTSTLSRLASLATPGNQIRVNEKSAPPSFHFRQLLSGHHTLSDEAEKIHKKEEKVEADPVVATNETSSSVRSSRIESIPPAAWVRPPYISPACVKHRPGIGNFVKTKGKDGKEETRMDGMKNGVLIEVVDPRKDLTMEQRERGRGSAKQRSGFYDVSYEWDLNSTTPKPPPPPTAVLITGLSPLTTIDQVSKVLRPYGRIKEIDSKMDTKSGMQLGICWVKFDGPPHGKIGTAHDVAKLVVKACEGKKIGMNDERIKLVLDGRGVRTAKAVKEEMEKRYPPKKPTTQAVPSRTSSVSSSTKATPIPILASSGNTHTSSVSNQTPHTESSSTSLLAKTVETKPLYQKQRGIWPPAPRLTNLNTKFSYIGDTALRPFVPRGLRPLPSSIMNYADLPRKPIQELEASFTSAPFMKQDDGRTHPDDVRGRSPYADNKCRPSRLRSLSRSSYSSLSSYSSYSSDSESERRGRYIRPPHEKSSRKKAAVDELSKSENDDVEEQIKTNNYPHIYIDAKSLPTLRSYEGNLQDHFKAFKPVNVLRSHSGWYVLFNDSVSAYRAQRVLDTTAVQGHRLTLTVHTSLGLEPTKSEPEVHPVNGTNEIKKGDWRFLTISKKNRQAPTPVKKIEKPKTPAKIRKVVYSSSESSDDDEKPALIKTTKRLASLPSSVPSLSEDEELRPLLLKSALASKVNKSNQAEVERELDIKKLVPTKKGTKSMKAKVNKLNEVDKFLGTEKGAKSETMQPVPNEASYVEVLELSQGRKRTVVGKDGKVAKKARFKAPSKAEVIEIVVDEKEIHPTEQPPKNKKPPKTELDKLISSGVLDGEEDAYWFGQALLAKQTGVEPKFLGEEAFRWDEDHPLFHRSGAWRAEGWRKIPQAQKSRYLPQRNRAVVKAEEAGGVTTGRTARLAGRDQHRQTAAVAANNTIESDLFAFNQLRIRKKQLKFARSAIEGYGLYAMETIHAGEMVCEYVGDLIRATVADVREQRYMKQGIGSSYLFRIDNDMVCDATFKGSVSRLINHSCDPSANAKIIKVNGQSKIVIYAERTLYPGEEILYDYKFPLESDPALRVPCLCGAATCRGWLN</sequence>
<keyword evidence="10" id="KW-0539">Nucleus</keyword>
<keyword evidence="15" id="KW-0694">RNA-binding</keyword>
<feature type="compositionally biased region" description="Basic and acidic residues" evidence="16">
    <location>
        <begin position="895"/>
        <end position="925"/>
    </location>
</feature>
<evidence type="ECO:0000256" key="4">
    <source>
        <dbReference type="ARBA" id="ARBA00015839"/>
    </source>
</evidence>
<evidence type="ECO:0000256" key="15">
    <source>
        <dbReference type="PROSITE-ProRule" id="PRU00176"/>
    </source>
</evidence>
<feature type="compositionally biased region" description="Polar residues" evidence="16">
    <location>
        <begin position="31"/>
        <end position="44"/>
    </location>
</feature>
<evidence type="ECO:0000259" key="17">
    <source>
        <dbReference type="PROSITE" id="PS50102"/>
    </source>
</evidence>
<evidence type="ECO:0000256" key="16">
    <source>
        <dbReference type="SAM" id="MobiDB-lite"/>
    </source>
</evidence>
<evidence type="ECO:0000256" key="3">
    <source>
        <dbReference type="ARBA" id="ARBA00012182"/>
    </source>
</evidence>
<dbReference type="KEGG" id="cdep:91084462"/>
<feature type="compositionally biased region" description="Basic and acidic residues" evidence="16">
    <location>
        <begin position="143"/>
        <end position="193"/>
    </location>
</feature>
<dbReference type="GO" id="GO:0048188">
    <property type="term" value="C:Set1C/COMPASS complex"/>
    <property type="evidence" value="ECO:0007669"/>
    <property type="project" value="TreeGrafter"/>
</dbReference>
<dbReference type="InterPro" id="IPR024657">
    <property type="entry name" value="COMPASS_Set1_N-SET"/>
</dbReference>
<feature type="compositionally biased region" description="Basic and acidic residues" evidence="16">
    <location>
        <begin position="846"/>
        <end position="859"/>
    </location>
</feature>
<evidence type="ECO:0000256" key="7">
    <source>
        <dbReference type="ARBA" id="ARBA00022679"/>
    </source>
</evidence>
<protein>
    <recommendedName>
        <fullName evidence="4">Histone-lysine N-methyltransferase, H3 lysine-4 specific</fullName>
        <ecNumber evidence="3">2.1.1.354</ecNumber>
    </recommendedName>
    <alternativeName>
        <fullName evidence="11">SET domain-containing protein 1</fullName>
    </alternativeName>
</protein>
<dbReference type="GeneID" id="91084462"/>
<dbReference type="InterPro" id="IPR044570">
    <property type="entry name" value="Set1-like"/>
</dbReference>
<dbReference type="GO" id="GO:0140999">
    <property type="term" value="F:histone H3K4 trimethyltransferase activity"/>
    <property type="evidence" value="ECO:0007669"/>
    <property type="project" value="UniProtKB-EC"/>
</dbReference>
<dbReference type="Gene3D" id="2.170.270.10">
    <property type="entry name" value="SET domain"/>
    <property type="match status" value="1"/>
</dbReference>
<feature type="compositionally biased region" description="Basic residues" evidence="16">
    <location>
        <begin position="229"/>
        <end position="242"/>
    </location>
</feature>
<accession>A0AAJ8JMQ8</accession>
<dbReference type="EC" id="2.1.1.354" evidence="3"/>
<comment type="catalytic activity">
    <reaction evidence="14">
        <text>N(6),N(6)-dimethyl-L-lysyl(4)-[histone H3] + S-adenosyl-L-methionine = N(6),N(6),N(6)-trimethyl-L-lysyl(4)-[histone H3] + S-adenosyl-L-homocysteine + H(+)</text>
        <dbReference type="Rhea" id="RHEA:60272"/>
        <dbReference type="Rhea" id="RHEA-COMP:15537"/>
        <dbReference type="Rhea" id="RHEA-COMP:15540"/>
        <dbReference type="ChEBI" id="CHEBI:15378"/>
        <dbReference type="ChEBI" id="CHEBI:57856"/>
        <dbReference type="ChEBI" id="CHEBI:59789"/>
        <dbReference type="ChEBI" id="CHEBI:61961"/>
        <dbReference type="ChEBI" id="CHEBI:61976"/>
    </reaction>
</comment>
<feature type="compositionally biased region" description="Basic and acidic residues" evidence="16">
    <location>
        <begin position="115"/>
        <end position="127"/>
    </location>
</feature>
<gene>
    <name evidence="20" type="ORF">L203_100246</name>
</gene>
<evidence type="ECO:0000256" key="10">
    <source>
        <dbReference type="ARBA" id="ARBA00023242"/>
    </source>
</evidence>
<evidence type="ECO:0000256" key="9">
    <source>
        <dbReference type="ARBA" id="ARBA00022853"/>
    </source>
</evidence>
<feature type="domain" description="RRM" evidence="17">
    <location>
        <begin position="608"/>
        <end position="706"/>
    </location>
</feature>
<evidence type="ECO:0000259" key="18">
    <source>
        <dbReference type="PROSITE" id="PS50280"/>
    </source>
</evidence>
<organism evidence="20 21">
    <name type="scientific">Cryptococcus depauperatus CBS 7841</name>
    <dbReference type="NCBI Taxonomy" id="1295531"/>
    <lineage>
        <taxon>Eukaryota</taxon>
        <taxon>Fungi</taxon>
        <taxon>Dikarya</taxon>
        <taxon>Basidiomycota</taxon>
        <taxon>Agaricomycotina</taxon>
        <taxon>Tremellomycetes</taxon>
        <taxon>Tremellales</taxon>
        <taxon>Cryptococcaceae</taxon>
        <taxon>Cryptococcus</taxon>
    </lineage>
</organism>
<feature type="compositionally biased region" description="Basic and acidic residues" evidence="16">
    <location>
        <begin position="200"/>
        <end position="228"/>
    </location>
</feature>
<feature type="compositionally biased region" description="Low complexity" evidence="16">
    <location>
        <begin position="725"/>
        <end position="734"/>
    </location>
</feature>
<keyword evidence="5" id="KW-0158">Chromosome</keyword>
<dbReference type="PROSITE" id="PS50868">
    <property type="entry name" value="POST_SET"/>
    <property type="match status" value="1"/>
</dbReference>
<feature type="compositionally biased region" description="Polar residues" evidence="16">
    <location>
        <begin position="410"/>
        <end position="420"/>
    </location>
</feature>
<evidence type="ECO:0000256" key="2">
    <source>
        <dbReference type="ARBA" id="ARBA00004286"/>
    </source>
</evidence>
<evidence type="ECO:0000256" key="5">
    <source>
        <dbReference type="ARBA" id="ARBA00022454"/>
    </source>
</evidence>